<evidence type="ECO:0000313" key="1">
    <source>
        <dbReference type="EMBL" id="KAL3568378.1"/>
    </source>
</evidence>
<comment type="caution">
    <text evidence="1">The sequence shown here is derived from an EMBL/GenBank/DDBJ whole genome shotgun (WGS) entry which is preliminary data.</text>
</comment>
<evidence type="ECO:0000313" key="2">
    <source>
        <dbReference type="Proteomes" id="UP000309997"/>
    </source>
</evidence>
<proteinExistence type="predicted"/>
<keyword evidence="2" id="KW-1185">Reference proteome</keyword>
<sequence length="96" mass="11191">MTFIIAITYYIRLSSVVPSQDGQRRRFVIANWSSNSNSGQKELVDLSQNFDLSSFRHQSRFVTWFALRQLLATDDLGAWWDFSDQNNEDGEYCSNK</sequence>
<dbReference type="Proteomes" id="UP000309997">
    <property type="component" value="Unassembled WGS sequence"/>
</dbReference>
<protein>
    <submittedName>
        <fullName evidence="1">Uncharacterized protein</fullName>
    </submittedName>
</protein>
<reference evidence="1 2" key="1">
    <citation type="journal article" date="2024" name="Plant Biotechnol. J.">
        <title>Genome and CRISPR/Cas9 system of a widespread forest tree (Populus alba) in the world.</title>
        <authorList>
            <person name="Liu Y.J."/>
            <person name="Jiang P.F."/>
            <person name="Han X.M."/>
            <person name="Li X.Y."/>
            <person name="Wang H.M."/>
            <person name="Wang Y.J."/>
            <person name="Wang X.X."/>
            <person name="Zeng Q.Y."/>
        </authorList>
    </citation>
    <scope>NUCLEOTIDE SEQUENCE [LARGE SCALE GENOMIC DNA]</scope>
    <source>
        <strain evidence="2">cv. PAL-ZL1</strain>
    </source>
</reference>
<accession>A0ACC4AQ44</accession>
<dbReference type="EMBL" id="RCHU02000017">
    <property type="protein sequence ID" value="KAL3568378.1"/>
    <property type="molecule type" value="Genomic_DNA"/>
</dbReference>
<gene>
    <name evidence="1" type="ORF">D5086_031029</name>
</gene>
<name>A0ACC4AQ44_POPAL</name>
<organism evidence="1 2">
    <name type="scientific">Populus alba</name>
    <name type="common">White poplar</name>
    <dbReference type="NCBI Taxonomy" id="43335"/>
    <lineage>
        <taxon>Eukaryota</taxon>
        <taxon>Viridiplantae</taxon>
        <taxon>Streptophyta</taxon>
        <taxon>Embryophyta</taxon>
        <taxon>Tracheophyta</taxon>
        <taxon>Spermatophyta</taxon>
        <taxon>Magnoliopsida</taxon>
        <taxon>eudicotyledons</taxon>
        <taxon>Gunneridae</taxon>
        <taxon>Pentapetalae</taxon>
        <taxon>rosids</taxon>
        <taxon>fabids</taxon>
        <taxon>Malpighiales</taxon>
        <taxon>Salicaceae</taxon>
        <taxon>Saliceae</taxon>
        <taxon>Populus</taxon>
    </lineage>
</organism>